<proteinExistence type="inferred from homology"/>
<dbReference type="EMBL" id="ALNK01000037">
    <property type="protein sequence ID" value="EJU19933.1"/>
    <property type="molecule type" value="Genomic_DNA"/>
</dbReference>
<feature type="transmembrane region" description="Helical" evidence="8">
    <location>
        <begin position="6"/>
        <end position="21"/>
    </location>
</feature>
<dbReference type="HOGENOM" id="CLU_021628_0_0_9"/>
<evidence type="ECO:0000256" key="2">
    <source>
        <dbReference type="ARBA" id="ARBA00010100"/>
    </source>
</evidence>
<accession>J6HAN9</accession>
<evidence type="ECO:0000313" key="12">
    <source>
        <dbReference type="Proteomes" id="UP000006437"/>
    </source>
</evidence>
<evidence type="ECO:0000256" key="5">
    <source>
        <dbReference type="ARBA" id="ARBA00022692"/>
    </source>
</evidence>
<dbReference type="AlphaFoldDB" id="G9X365"/>
<feature type="transmembrane region" description="Helical" evidence="8">
    <location>
        <begin position="59"/>
        <end position="81"/>
    </location>
</feature>
<sequence length="515" mass="54385">MLNFILALLPIIFLIIVLSYFKMPGFKACPIALIIAALEALFIWKQPAKDVFTGFLEGVAMALWPICLVIIAAIFVYNLVVHTKYMEVIKQMLVSVSKDKRILALIIAWGFGGFMEGMAGFGTAVAIPAGILVAVGFEPLFAAIICLVANTTPVAFGSIGIPTVTAIKVTELDPIVTATSIVLQSGIMSILVPFFLVAMIGKQNGKSIGESFKGVFLTTLISGFSFFIPQYFTAGFIGPELPSIIGSVVCMGVTIGCAKIFIGDKQSDFDLLSEKSNESIDMNKGLVACSPFILVLLFLVLTSSLFPAIRGPLAVVKTAVPIYSGEGAKPYEFSWLVTPGVLIILAGILGGLIQKCSLGEIFGILGSSIKQMQKTIITIVAVISTAKIMGYSGMTQDIANFMVATTGNFYPLIAPLIGAIGTFVTGSSTSSSVLFSKLQYSTAQTLGMNPTWLVAANTVGSTAGKIVSPQSIAVATAAANIVGEESKILNGVVKYFIIFAAIYGLVVFFGANLLM</sequence>
<keyword evidence="3 8" id="KW-0813">Transport</keyword>
<evidence type="ECO:0000256" key="6">
    <source>
        <dbReference type="ARBA" id="ARBA00022989"/>
    </source>
</evidence>
<feature type="transmembrane region" description="Helical" evidence="8">
    <location>
        <begin position="333"/>
        <end position="353"/>
    </location>
</feature>
<dbReference type="GO" id="GO:0005886">
    <property type="term" value="C:plasma membrane"/>
    <property type="evidence" value="ECO:0007669"/>
    <property type="project" value="UniProtKB-SubCell"/>
</dbReference>
<evidence type="ECO:0000256" key="8">
    <source>
        <dbReference type="RuleBase" id="RU365092"/>
    </source>
</evidence>
<dbReference type="EMBL" id="AFZE01000057">
    <property type="protein sequence ID" value="EHL10607.1"/>
    <property type="molecule type" value="Genomic_DNA"/>
</dbReference>
<feature type="transmembrane region" description="Helical" evidence="8">
    <location>
        <begin position="374"/>
        <end position="392"/>
    </location>
</feature>
<evidence type="ECO:0000256" key="4">
    <source>
        <dbReference type="ARBA" id="ARBA00022475"/>
    </source>
</evidence>
<dbReference type="GO" id="GO:0015129">
    <property type="term" value="F:lactate transmembrane transporter activity"/>
    <property type="evidence" value="ECO:0007669"/>
    <property type="project" value="UniProtKB-UniRule"/>
</dbReference>
<dbReference type="Proteomes" id="UP000006437">
    <property type="component" value="Unassembled WGS sequence"/>
</dbReference>
<comment type="similarity">
    <text evidence="2 8">Belongs to the lactate permease family.</text>
</comment>
<comment type="caution">
    <text evidence="9">The sequence shown here is derived from an EMBL/GenBank/DDBJ whole genome shotgun (WGS) entry which is preliminary data.</text>
</comment>
<dbReference type="BioCyc" id="EBAC796937-HMP:GMGH-824-MONOMER"/>
<evidence type="ECO:0000256" key="3">
    <source>
        <dbReference type="ARBA" id="ARBA00022448"/>
    </source>
</evidence>
<comment type="function">
    <text evidence="8">Uptake of L-lactate across the membrane. Can also transport D-lactate and glycolate.</text>
</comment>
<keyword evidence="11" id="KW-1185">Reference proteome</keyword>
<keyword evidence="5 8" id="KW-0812">Transmembrane</keyword>
<feature type="transmembrane region" description="Helical" evidence="8">
    <location>
        <begin position="495"/>
        <end position="514"/>
    </location>
</feature>
<dbReference type="NCBIfam" id="TIGR00795">
    <property type="entry name" value="lctP"/>
    <property type="match status" value="1"/>
</dbReference>
<keyword evidence="7 8" id="KW-0472">Membrane</keyword>
<dbReference type="PATRIC" id="fig|796937.3.peg.2059"/>
<dbReference type="Pfam" id="PF02652">
    <property type="entry name" value="Lactate_perm"/>
    <property type="match status" value="1"/>
</dbReference>
<keyword evidence="6 8" id="KW-1133">Transmembrane helix</keyword>
<feature type="transmembrane region" description="Helical" evidence="8">
    <location>
        <begin position="212"/>
        <end position="232"/>
    </location>
</feature>
<evidence type="ECO:0000313" key="9">
    <source>
        <dbReference type="EMBL" id="EHL10607.1"/>
    </source>
</evidence>
<dbReference type="PANTHER" id="PTHR30003:SF0">
    <property type="entry name" value="GLYCOLATE PERMEASE GLCA-RELATED"/>
    <property type="match status" value="1"/>
</dbReference>
<organism evidence="9 12">
    <name type="scientific">Peptoanaerobacter stomatis</name>
    <dbReference type="NCBI Taxonomy" id="796937"/>
    <lineage>
        <taxon>Bacteria</taxon>
        <taxon>Bacillati</taxon>
        <taxon>Bacillota</taxon>
        <taxon>Clostridia</taxon>
        <taxon>Peptostreptococcales</taxon>
        <taxon>Filifactoraceae</taxon>
        <taxon>Peptoanaerobacter</taxon>
    </lineage>
</organism>
<reference evidence="10 11" key="2">
    <citation type="submission" date="2012-07" db="EMBL/GenBank/DDBJ databases">
        <authorList>
            <person name="Durkin A.S."/>
            <person name="McCorrison J."/>
            <person name="Torralba M."/>
            <person name="Gillis M."/>
            <person name="Methe B."/>
            <person name="Sutton G."/>
            <person name="Nelson K.E."/>
        </authorList>
    </citation>
    <scope>NUCLEOTIDE SEQUENCE [LARGE SCALE GENOMIC DNA]</scope>
    <source>
        <strain evidence="10 11">OBRC8</strain>
    </source>
</reference>
<gene>
    <name evidence="10" type="ORF">HMPREF1143_1637</name>
    <name evidence="9" type="ORF">HMPREF9629_00822</name>
</gene>
<evidence type="ECO:0000313" key="10">
    <source>
        <dbReference type="EMBL" id="EJU19933.1"/>
    </source>
</evidence>
<dbReference type="GO" id="GO:0015295">
    <property type="term" value="F:solute:proton symporter activity"/>
    <property type="evidence" value="ECO:0007669"/>
    <property type="project" value="TreeGrafter"/>
</dbReference>
<evidence type="ECO:0000313" key="11">
    <source>
        <dbReference type="Proteomes" id="UP000005244"/>
    </source>
</evidence>
<feature type="transmembrane region" description="Helical" evidence="8">
    <location>
        <begin position="102"/>
        <end position="131"/>
    </location>
</feature>
<dbReference type="Proteomes" id="UP000005244">
    <property type="component" value="Unassembled WGS sequence"/>
</dbReference>
<reference evidence="9 12" key="1">
    <citation type="submission" date="2011-08" db="EMBL/GenBank/DDBJ databases">
        <title>The Genome Sequence of Eubacteriaceae bacterium ACC19a.</title>
        <authorList>
            <consortium name="The Broad Institute Genome Sequencing Platform"/>
            <person name="Earl A."/>
            <person name="Ward D."/>
            <person name="Feldgarden M."/>
            <person name="Gevers D."/>
            <person name="Sizova M."/>
            <person name="Hazen A."/>
            <person name="Epstein S."/>
            <person name="Young S.K."/>
            <person name="Zeng Q."/>
            <person name="Gargeya S."/>
            <person name="Fitzgerald M."/>
            <person name="Haas B."/>
            <person name="Abouelleil A."/>
            <person name="Alvarado L."/>
            <person name="Arachchi H.M."/>
            <person name="Berlin A."/>
            <person name="Brown A."/>
            <person name="Chapman S.B."/>
            <person name="Chen Z."/>
            <person name="Dunbar C."/>
            <person name="Freedman E."/>
            <person name="Gearin G."/>
            <person name="Gellesch M."/>
            <person name="Goldberg J."/>
            <person name="Griggs A."/>
            <person name="Gujja S."/>
            <person name="Heiman D."/>
            <person name="Howarth C."/>
            <person name="Larson L."/>
            <person name="Lui A."/>
            <person name="MacDonald P.J.P."/>
            <person name="Montmayeur A."/>
            <person name="Murphy C."/>
            <person name="Neiman D."/>
            <person name="Pearson M."/>
            <person name="Priest M."/>
            <person name="Roberts A."/>
            <person name="Saif S."/>
            <person name="Shea T."/>
            <person name="Shenoy N."/>
            <person name="Sisk P."/>
            <person name="Stolte C."/>
            <person name="Sykes S."/>
            <person name="Wortman J."/>
            <person name="Nusbaum C."/>
            <person name="Birren B."/>
        </authorList>
    </citation>
    <scope>NUCLEOTIDE SEQUENCE [LARGE SCALE GENOMIC DNA]</scope>
    <source>
        <strain evidence="9 12">ACC19a</strain>
    </source>
</reference>
<evidence type="ECO:0000256" key="7">
    <source>
        <dbReference type="ARBA" id="ARBA00023136"/>
    </source>
</evidence>
<dbReference type="InterPro" id="IPR003804">
    <property type="entry name" value="Lactate_perm"/>
</dbReference>
<feature type="transmembrane region" description="Helical" evidence="8">
    <location>
        <begin position="412"/>
        <end position="435"/>
    </location>
</feature>
<accession>G9X365</accession>
<evidence type="ECO:0000256" key="1">
    <source>
        <dbReference type="ARBA" id="ARBA00004651"/>
    </source>
</evidence>
<dbReference type="PANTHER" id="PTHR30003">
    <property type="entry name" value="L-LACTATE PERMEASE"/>
    <property type="match status" value="1"/>
</dbReference>
<dbReference type="RefSeq" id="WP_009525057.1">
    <property type="nucleotide sequence ID" value="NZ_ALNK01000037.1"/>
</dbReference>
<comment type="subcellular location">
    <subcellularLocation>
        <location evidence="1 8">Cell membrane</location>
        <topology evidence="1 8">Multi-pass membrane protein</topology>
    </subcellularLocation>
</comment>
<protein>
    <recommendedName>
        <fullName evidence="8">L-lactate permease</fullName>
    </recommendedName>
</protein>
<name>G9X365_9FIRM</name>
<feature type="transmembrane region" description="Helical" evidence="8">
    <location>
        <begin position="244"/>
        <end position="264"/>
    </location>
</feature>
<feature type="transmembrane region" description="Helical" evidence="8">
    <location>
        <begin position="181"/>
        <end position="200"/>
    </location>
</feature>
<feature type="transmembrane region" description="Helical" evidence="8">
    <location>
        <begin position="28"/>
        <end position="47"/>
    </location>
</feature>
<feature type="transmembrane region" description="Helical" evidence="8">
    <location>
        <begin position="285"/>
        <end position="309"/>
    </location>
</feature>
<keyword evidence="4 8" id="KW-1003">Cell membrane</keyword>